<dbReference type="KEGG" id="ztr:MYCGRDRAFT_103903"/>
<sequence>MQDLRRHLMDQARIDAVCQMPTTTCMISWRTTFTCVTNWKHFTCTTACFKRTIRLEHQDAPEMTFPPSRKSTMK</sequence>
<keyword evidence="2" id="KW-1185">Reference proteome</keyword>
<dbReference type="Proteomes" id="UP000008062">
    <property type="component" value="Chromosome 3"/>
</dbReference>
<dbReference type="GeneID" id="13395432"/>
<dbReference type="AlphaFoldDB" id="F9X5V3"/>
<name>F9X5V3_ZYMTI</name>
<gene>
    <name evidence="1" type="ORF">MYCGRDRAFT_103903</name>
</gene>
<protein>
    <submittedName>
        <fullName evidence="1">Uncharacterized protein</fullName>
    </submittedName>
</protein>
<dbReference type="EMBL" id="CM001198">
    <property type="protein sequence ID" value="EGP89221.1"/>
    <property type="molecule type" value="Genomic_DNA"/>
</dbReference>
<dbReference type="HOGENOM" id="CLU_2689715_0_0_1"/>
<evidence type="ECO:0000313" key="2">
    <source>
        <dbReference type="Proteomes" id="UP000008062"/>
    </source>
</evidence>
<evidence type="ECO:0000313" key="1">
    <source>
        <dbReference type="EMBL" id="EGP89221.1"/>
    </source>
</evidence>
<dbReference type="RefSeq" id="XP_003854245.1">
    <property type="nucleotide sequence ID" value="XM_003854197.1"/>
</dbReference>
<accession>F9X5V3</accession>
<proteinExistence type="predicted"/>
<reference evidence="1 2" key="1">
    <citation type="journal article" date="2011" name="PLoS Genet.">
        <title>Finished genome of the fungal wheat pathogen Mycosphaerella graminicola reveals dispensome structure, chromosome plasticity, and stealth pathogenesis.</title>
        <authorList>
            <person name="Goodwin S.B."/>
            <person name="Ben M'barek S."/>
            <person name="Dhillon B."/>
            <person name="Wittenberg A.H.J."/>
            <person name="Crane C.F."/>
            <person name="Hane J.K."/>
            <person name="Foster A.J."/>
            <person name="Van der Lee T.A.J."/>
            <person name="Grimwood J."/>
            <person name="Aerts A."/>
            <person name="Antoniw J."/>
            <person name="Bailey A."/>
            <person name="Bluhm B."/>
            <person name="Bowler J."/>
            <person name="Bristow J."/>
            <person name="van der Burgt A."/>
            <person name="Canto-Canche B."/>
            <person name="Churchill A.C.L."/>
            <person name="Conde-Ferraez L."/>
            <person name="Cools H.J."/>
            <person name="Coutinho P.M."/>
            <person name="Csukai M."/>
            <person name="Dehal P."/>
            <person name="De Wit P."/>
            <person name="Donzelli B."/>
            <person name="van de Geest H.C."/>
            <person name="van Ham R.C.H.J."/>
            <person name="Hammond-Kosack K.E."/>
            <person name="Henrissat B."/>
            <person name="Kilian A."/>
            <person name="Kobayashi A.K."/>
            <person name="Koopmann E."/>
            <person name="Kourmpetis Y."/>
            <person name="Kuzniar A."/>
            <person name="Lindquist E."/>
            <person name="Lombard V."/>
            <person name="Maliepaard C."/>
            <person name="Martins N."/>
            <person name="Mehrabi R."/>
            <person name="Nap J.P.H."/>
            <person name="Ponomarenko A."/>
            <person name="Rudd J.J."/>
            <person name="Salamov A."/>
            <person name="Schmutz J."/>
            <person name="Schouten H.J."/>
            <person name="Shapiro H."/>
            <person name="Stergiopoulos I."/>
            <person name="Torriani S.F.F."/>
            <person name="Tu H."/>
            <person name="de Vries R.P."/>
            <person name="Waalwijk C."/>
            <person name="Ware S.B."/>
            <person name="Wiebenga A."/>
            <person name="Zwiers L.-H."/>
            <person name="Oliver R.P."/>
            <person name="Grigoriev I.V."/>
            <person name="Kema G.H.J."/>
        </authorList>
    </citation>
    <scope>NUCLEOTIDE SEQUENCE [LARGE SCALE GENOMIC DNA]</scope>
    <source>
        <strain evidence="2">CBS 115943 / IPO323</strain>
    </source>
</reference>
<dbReference type="InParanoid" id="F9X5V3"/>
<organism evidence="1 2">
    <name type="scientific">Zymoseptoria tritici (strain CBS 115943 / IPO323)</name>
    <name type="common">Speckled leaf blotch fungus</name>
    <name type="synonym">Septoria tritici</name>
    <dbReference type="NCBI Taxonomy" id="336722"/>
    <lineage>
        <taxon>Eukaryota</taxon>
        <taxon>Fungi</taxon>
        <taxon>Dikarya</taxon>
        <taxon>Ascomycota</taxon>
        <taxon>Pezizomycotina</taxon>
        <taxon>Dothideomycetes</taxon>
        <taxon>Dothideomycetidae</taxon>
        <taxon>Mycosphaerellales</taxon>
        <taxon>Mycosphaerellaceae</taxon>
        <taxon>Zymoseptoria</taxon>
    </lineage>
</organism>